<reference evidence="1" key="1">
    <citation type="submission" date="2011-08" db="EMBL/GenBank/DDBJ databases">
        <authorList>
            <consortium name="The Broad Institute Genome Sequencing Platform"/>
            <person name="Earl A."/>
            <person name="Ward D."/>
            <person name="Feldgarden M."/>
            <person name="Gevers D."/>
            <person name="Sizova M."/>
            <person name="Hazen A."/>
            <person name="Epstein S."/>
            <person name="Young S.K."/>
            <person name="Zeng Q."/>
            <person name="Gargeya S."/>
            <person name="Fitzgerald M."/>
            <person name="Haas B."/>
            <person name="Abouelleil A."/>
            <person name="Alvarado L."/>
            <person name="Arachchi H.M."/>
            <person name="Berlin A."/>
            <person name="Brown A."/>
            <person name="Chapman S.B."/>
            <person name="Chen Z."/>
            <person name="Dunbar C."/>
            <person name="Freedman E."/>
            <person name="Gearin G."/>
            <person name="Gellesch M."/>
            <person name="Goldberg J."/>
            <person name="Griggs A."/>
            <person name="Gujja S."/>
            <person name="Heiman D."/>
            <person name="Howarth C."/>
            <person name="Larson L."/>
            <person name="Lui A."/>
            <person name="MacDonald P.J.P."/>
            <person name="Montmayeur A."/>
            <person name="Murphy C."/>
            <person name="Neiman D."/>
            <person name="Pearson M."/>
            <person name="Priest M."/>
            <person name="Roberts A."/>
            <person name="Saif S."/>
            <person name="Shea T."/>
            <person name="Shenoy N."/>
            <person name="Sisk P."/>
            <person name="Stolte C."/>
            <person name="Sykes S."/>
            <person name="Wortman J."/>
            <person name="Nusbaum C."/>
            <person name="Birren B."/>
        </authorList>
    </citation>
    <scope>NUCLEOTIDE SEQUENCE</scope>
    <source>
        <strain evidence="1">ACB1</strain>
    </source>
</reference>
<dbReference type="HOGENOM" id="CLU_1208809_0_0_9"/>
<reference evidence="1" key="2">
    <citation type="submission" date="2013-03" db="EMBL/GenBank/DDBJ databases">
        <title>The Genome Sequence of Oribacterium sp. ACB1.</title>
        <authorList>
            <consortium name="The Broad Institute Genomics Platform"/>
            <consortium name="The Broad Institute Genome Sequencing Center for Infectious Disease"/>
            <person name="Earl A."/>
            <person name="Ward D."/>
            <person name="Feldgarden M."/>
            <person name="Gevers D."/>
            <person name="Sizova M."/>
            <person name="Hazen A."/>
            <person name="Epstein S."/>
            <person name="Walker B."/>
            <person name="Young S."/>
            <person name="Zeng Q."/>
            <person name="Gargeya S."/>
            <person name="Fitzgerald M."/>
            <person name="Haas B."/>
            <person name="Abouelleil A."/>
            <person name="Allen A.W."/>
            <person name="Alvarado L."/>
            <person name="Arachchi H.M."/>
            <person name="Berlin A.M."/>
            <person name="Chapman S.B."/>
            <person name="Gainer-Dewar J."/>
            <person name="Goldberg J."/>
            <person name="Griggs A."/>
            <person name="Gujja S."/>
            <person name="Hansen M."/>
            <person name="Howarth C."/>
            <person name="Imamovic A."/>
            <person name="Ireland A."/>
            <person name="Larimer J."/>
            <person name="McCowan C."/>
            <person name="Murphy C."/>
            <person name="Pearson M."/>
            <person name="Poon T.W."/>
            <person name="Priest M."/>
            <person name="Roberts A."/>
            <person name="Saif S."/>
            <person name="Shea T."/>
            <person name="Sisk P."/>
            <person name="Sykes S."/>
            <person name="Wortman J."/>
            <person name="Nusbaum C."/>
            <person name="Birren B."/>
        </authorList>
    </citation>
    <scope>NUCLEOTIDE SEQUENCE [LARGE SCALE GENOMIC DNA]</scope>
    <source>
        <strain evidence="1">ACB1</strain>
    </source>
</reference>
<dbReference type="RefSeq" id="WP_009534059.1">
    <property type="nucleotide sequence ID" value="NZ_KE148312.1"/>
</dbReference>
<dbReference type="PATRIC" id="fig|796943.3.peg.572"/>
<dbReference type="GO" id="GO:0016787">
    <property type="term" value="F:hydrolase activity"/>
    <property type="evidence" value="ECO:0007669"/>
    <property type="project" value="InterPro"/>
</dbReference>
<accession>G9WLI0</accession>
<proteinExistence type="predicted"/>
<organism evidence="1 2">
    <name type="scientific">Oribacterium parvum ACB1</name>
    <dbReference type="NCBI Taxonomy" id="796943"/>
    <lineage>
        <taxon>Bacteria</taxon>
        <taxon>Bacillati</taxon>
        <taxon>Bacillota</taxon>
        <taxon>Clostridia</taxon>
        <taxon>Lachnospirales</taxon>
        <taxon>Lachnospiraceae</taxon>
        <taxon>Oribacterium</taxon>
    </lineage>
</organism>
<dbReference type="AlphaFoldDB" id="G9WLI0"/>
<dbReference type="EMBL" id="AFZC02000003">
    <property type="protein sequence ID" value="EHL12635.1"/>
    <property type="molecule type" value="Genomic_DNA"/>
</dbReference>
<dbReference type="Pfam" id="PF07722">
    <property type="entry name" value="Peptidase_C26"/>
    <property type="match status" value="1"/>
</dbReference>
<dbReference type="Proteomes" id="UP000018461">
    <property type="component" value="Unassembled WGS sequence"/>
</dbReference>
<gene>
    <name evidence="1" type="ORF">HMPREF9625_00189</name>
</gene>
<name>G9WLI0_9FIRM</name>
<evidence type="ECO:0000313" key="2">
    <source>
        <dbReference type="Proteomes" id="UP000018461"/>
    </source>
</evidence>
<evidence type="ECO:0000313" key="1">
    <source>
        <dbReference type="EMBL" id="EHL12635.1"/>
    </source>
</evidence>
<dbReference type="SUPFAM" id="SSF52317">
    <property type="entry name" value="Class I glutamine amidotransferase-like"/>
    <property type="match status" value="1"/>
</dbReference>
<dbReference type="InterPro" id="IPR011697">
    <property type="entry name" value="Peptidase_C26"/>
</dbReference>
<sequence>MKKVGIIPSTNLLETDNPYHDRSQFLELYTRRITENGGLPIGILNVGGFLSEEALELCDSFLICGGKRIFPYHFQVIDYALRSGKRLLGVCLGMQAIHSYFIAKRERKNRPGKSTLEVYTEMKKEKYFFVEPVKEHWKLNPNRGEEDLVKHKVTISEDSVLRKYFPEKEIEGASMHNYRITEPSEELKVVGHSEDGTIEAIEYGEKVLGIQFHPEIDGSFPGIFRFLTGFPLEG</sequence>
<dbReference type="PROSITE" id="PS51273">
    <property type="entry name" value="GATASE_TYPE_1"/>
    <property type="match status" value="1"/>
</dbReference>
<comment type="caution">
    <text evidence="1">The sequence shown here is derived from an EMBL/GenBank/DDBJ whole genome shotgun (WGS) entry which is preliminary data.</text>
</comment>
<dbReference type="Gene3D" id="3.40.50.880">
    <property type="match status" value="1"/>
</dbReference>
<dbReference type="InterPro" id="IPR029062">
    <property type="entry name" value="Class_I_gatase-like"/>
</dbReference>
<dbReference type="STRING" id="796943.HMPREF9625_00189"/>
<keyword evidence="2" id="KW-1185">Reference proteome</keyword>
<protein>
    <submittedName>
        <fullName evidence="1">Uncharacterized protein</fullName>
    </submittedName>
</protein>